<feature type="non-terminal residue" evidence="1">
    <location>
        <position position="220"/>
    </location>
</feature>
<organism evidence="1">
    <name type="scientific">marine metagenome</name>
    <dbReference type="NCBI Taxonomy" id="408172"/>
    <lineage>
        <taxon>unclassified sequences</taxon>
        <taxon>metagenomes</taxon>
        <taxon>ecological metagenomes</taxon>
    </lineage>
</organism>
<reference evidence="1" key="1">
    <citation type="submission" date="2018-05" db="EMBL/GenBank/DDBJ databases">
        <authorList>
            <person name="Lanie J.A."/>
            <person name="Ng W.-L."/>
            <person name="Kazmierczak K.M."/>
            <person name="Andrzejewski T.M."/>
            <person name="Davidsen T.M."/>
            <person name="Wayne K.J."/>
            <person name="Tettelin H."/>
            <person name="Glass J.I."/>
            <person name="Rusch D."/>
            <person name="Podicherti R."/>
            <person name="Tsui H.-C.T."/>
            <person name="Winkler M.E."/>
        </authorList>
    </citation>
    <scope>NUCLEOTIDE SEQUENCE</scope>
</reference>
<dbReference type="EMBL" id="UINC01173036">
    <property type="protein sequence ID" value="SVD78419.1"/>
    <property type="molecule type" value="Genomic_DNA"/>
</dbReference>
<evidence type="ECO:0000313" key="1">
    <source>
        <dbReference type="EMBL" id="SVD78419.1"/>
    </source>
</evidence>
<proteinExistence type="predicted"/>
<evidence type="ECO:0008006" key="2">
    <source>
        <dbReference type="Google" id="ProtNLM"/>
    </source>
</evidence>
<name>A0A382Y5V5_9ZZZZ</name>
<sequence>MDLNKDISRSLKKSKKLSELQNIIWGDSKTSDPSVRDNALEEYWDLCQGDKDISGLMQEYNIFRENLNDIYMKLINAGVGQWIEGHFVALSALAYGEPFYYLLESQRRGQGDGGEFKKVAYDILLFFREEIPNGELIRRLQVSKHPIKEQESSHLFCGHCGVKNLSSHNFCTDCGKPLKVISKISNKVEKNKVKKDNFFNEVIWEPLRVFLLFITIIIFI</sequence>
<protein>
    <recommendedName>
        <fullName evidence="2">Zinc-ribbon domain-containing protein</fullName>
    </recommendedName>
</protein>
<accession>A0A382Y5V5</accession>
<gene>
    <name evidence="1" type="ORF">METZ01_LOCUS431273</name>
</gene>
<dbReference type="AlphaFoldDB" id="A0A382Y5V5"/>